<dbReference type="InterPro" id="IPR051450">
    <property type="entry name" value="Gfo/Idh/MocA_Oxidoreductases"/>
</dbReference>
<dbReference type="PANTHER" id="PTHR43377">
    <property type="entry name" value="BILIVERDIN REDUCTASE A"/>
    <property type="match status" value="1"/>
</dbReference>
<proteinExistence type="predicted"/>
<dbReference type="PANTHER" id="PTHR43377:SF1">
    <property type="entry name" value="BILIVERDIN REDUCTASE A"/>
    <property type="match status" value="1"/>
</dbReference>
<dbReference type="InterPro" id="IPR055170">
    <property type="entry name" value="GFO_IDH_MocA-like_dom"/>
</dbReference>
<feature type="domain" description="GFO/IDH/MocA-like oxidoreductase" evidence="2">
    <location>
        <begin position="154"/>
        <end position="224"/>
    </location>
</feature>
<organism evidence="3 4">
    <name type="scientific">Halobacterium bonnevillei</name>
    <dbReference type="NCBI Taxonomy" id="2692200"/>
    <lineage>
        <taxon>Archaea</taxon>
        <taxon>Methanobacteriati</taxon>
        <taxon>Methanobacteriota</taxon>
        <taxon>Stenosarchaea group</taxon>
        <taxon>Halobacteria</taxon>
        <taxon>Halobacteriales</taxon>
        <taxon>Halobacteriaceae</taxon>
        <taxon>Halobacterium</taxon>
    </lineage>
</organism>
<dbReference type="RefSeq" id="WP_325063924.1">
    <property type="nucleotide sequence ID" value="NZ_WUUU01000010.1"/>
</dbReference>
<evidence type="ECO:0000259" key="1">
    <source>
        <dbReference type="Pfam" id="PF01408"/>
    </source>
</evidence>
<accession>A0A6B0SL52</accession>
<name>A0A6B0SL52_9EURY</name>
<dbReference type="InterPro" id="IPR000683">
    <property type="entry name" value="Gfo/Idh/MocA-like_OxRdtase_N"/>
</dbReference>
<keyword evidence="4" id="KW-1185">Reference proteome</keyword>
<dbReference type="Gene3D" id="3.40.50.720">
    <property type="entry name" value="NAD(P)-binding Rossmann-like Domain"/>
    <property type="match status" value="1"/>
</dbReference>
<dbReference type="SUPFAM" id="SSF55347">
    <property type="entry name" value="Glyceraldehyde-3-phosphate dehydrogenase-like, C-terminal domain"/>
    <property type="match status" value="1"/>
</dbReference>
<comment type="caution">
    <text evidence="3">The sequence shown here is derived from an EMBL/GenBank/DDBJ whole genome shotgun (WGS) entry which is preliminary data.</text>
</comment>
<dbReference type="Gene3D" id="3.30.360.10">
    <property type="entry name" value="Dihydrodipicolinate Reductase, domain 2"/>
    <property type="match status" value="1"/>
</dbReference>
<dbReference type="GO" id="GO:0000166">
    <property type="term" value="F:nucleotide binding"/>
    <property type="evidence" value="ECO:0007669"/>
    <property type="project" value="InterPro"/>
</dbReference>
<dbReference type="AlphaFoldDB" id="A0A6B0SL52"/>
<dbReference type="Proteomes" id="UP000471521">
    <property type="component" value="Unassembled WGS sequence"/>
</dbReference>
<protein>
    <submittedName>
        <fullName evidence="3">Gfo/Idh/MocA family oxidoreductase</fullName>
    </submittedName>
</protein>
<evidence type="ECO:0000313" key="3">
    <source>
        <dbReference type="EMBL" id="MXR19610.1"/>
    </source>
</evidence>
<dbReference type="SUPFAM" id="SSF51735">
    <property type="entry name" value="NAD(P)-binding Rossmann-fold domains"/>
    <property type="match status" value="1"/>
</dbReference>
<dbReference type="InterPro" id="IPR036291">
    <property type="entry name" value="NAD(P)-bd_dom_sf"/>
</dbReference>
<feature type="domain" description="Gfo/Idh/MocA-like oxidoreductase N-terminal" evidence="1">
    <location>
        <begin position="6"/>
        <end position="121"/>
    </location>
</feature>
<dbReference type="EMBL" id="WUUU01000010">
    <property type="protein sequence ID" value="MXR19610.1"/>
    <property type="molecule type" value="Genomic_DNA"/>
</dbReference>
<reference evidence="3 4" key="1">
    <citation type="submission" date="2019-12" db="EMBL/GenBank/DDBJ databases">
        <title>Isolation and characterization of three novel carbon monoxide-oxidizing members of Halobacteria from salione crusts and soils.</title>
        <authorList>
            <person name="Myers M.R."/>
            <person name="King G.M."/>
        </authorList>
    </citation>
    <scope>NUCLEOTIDE SEQUENCE [LARGE SCALE GENOMIC DNA]</scope>
    <source>
        <strain evidence="3 4">PCN9</strain>
    </source>
</reference>
<sequence length="324" mass="34558">MTRTPLRTGVVGVGSMGRNHARVYRELAGTTLVGVADADPAAADSVATEYEAEPYATAALLDHVDAVSVAVPTPFHASVVERCIEAGVDVLVEKPFVEDPQRGRELAAAAEAAGVVIQVGHVERFNPAVRTLASIVPDLDVMAVTADRLSPPDDRDIGDGVVYDLMIHDIDVVCSLLDADPVSLSATRAADGEYATATCQFDGGVLASLTASRVTQQKVRKLAITARECRVTLDFLDQSVEIHRSSTPEYVSANGDLRHRVESVIERPLVEHAEPLKRELAAFADAVRDGTDPVVTADDGVRAVEIASRIADGIPAEDHREVRQ</sequence>
<evidence type="ECO:0000313" key="4">
    <source>
        <dbReference type="Proteomes" id="UP000471521"/>
    </source>
</evidence>
<gene>
    <name evidence="3" type="ORF">GRX66_02935</name>
</gene>
<dbReference type="Pfam" id="PF22725">
    <property type="entry name" value="GFO_IDH_MocA_C3"/>
    <property type="match status" value="1"/>
</dbReference>
<dbReference type="Pfam" id="PF01408">
    <property type="entry name" value="GFO_IDH_MocA"/>
    <property type="match status" value="1"/>
</dbReference>
<evidence type="ECO:0000259" key="2">
    <source>
        <dbReference type="Pfam" id="PF22725"/>
    </source>
</evidence>